<sequence>MLAASAKAVAVLVCGLGARLACGWLGNNSESLGIKTGLLLSGQPQPGILQQQYVNLMNIALRYPHSFGMPFALKMPPM</sequence>
<keyword evidence="2" id="KW-1185">Reference proteome</keyword>
<evidence type="ECO:0000313" key="1">
    <source>
        <dbReference type="EMBL" id="QRQ83096.1"/>
    </source>
</evidence>
<reference evidence="1" key="1">
    <citation type="submission" date="2021-02" db="EMBL/GenBank/DDBJ databases">
        <title>Neisseriaceae sp. 26B isolated from the cloaca of a Common Toad-headed Turtle (Mesoclemmys nasuta).</title>
        <authorList>
            <person name="Spergser J."/>
            <person name="Busse H.-J."/>
        </authorList>
    </citation>
    <scope>NUCLEOTIDE SEQUENCE</scope>
    <source>
        <strain evidence="1">26B</strain>
    </source>
</reference>
<proteinExistence type="predicted"/>
<gene>
    <name evidence="1" type="ORF">JQU52_06995</name>
</gene>
<dbReference type="KEGG" id="ptes:JQU52_06995"/>
<dbReference type="RefSeq" id="WP_230340393.1">
    <property type="nucleotide sequence ID" value="NZ_CP069798.1"/>
</dbReference>
<organism evidence="1 2">
    <name type="scientific">Paralysiella testudinis</name>
    <dbReference type="NCBI Taxonomy" id="2809020"/>
    <lineage>
        <taxon>Bacteria</taxon>
        <taxon>Pseudomonadati</taxon>
        <taxon>Pseudomonadota</taxon>
        <taxon>Betaproteobacteria</taxon>
        <taxon>Neisseriales</taxon>
        <taxon>Neisseriaceae</taxon>
        <taxon>Paralysiella</taxon>
    </lineage>
</organism>
<dbReference type="EMBL" id="CP069798">
    <property type="protein sequence ID" value="QRQ83096.1"/>
    <property type="molecule type" value="Genomic_DNA"/>
</dbReference>
<protein>
    <submittedName>
        <fullName evidence="1">Uncharacterized protein</fullName>
    </submittedName>
</protein>
<dbReference type="Proteomes" id="UP000653156">
    <property type="component" value="Chromosome"/>
</dbReference>
<dbReference type="AlphaFoldDB" id="A0A892ZN21"/>
<name>A0A892ZN21_9NEIS</name>
<accession>A0A892ZN21</accession>
<evidence type="ECO:0000313" key="2">
    <source>
        <dbReference type="Proteomes" id="UP000653156"/>
    </source>
</evidence>